<gene>
    <name evidence="1" type="ORF">GWK47_015630</name>
</gene>
<evidence type="ECO:0000313" key="2">
    <source>
        <dbReference type="Proteomes" id="UP000770661"/>
    </source>
</evidence>
<name>A0A8J4XSA6_CHIOP</name>
<organism evidence="1 2">
    <name type="scientific">Chionoecetes opilio</name>
    <name type="common">Atlantic snow crab</name>
    <name type="synonym">Cancer opilio</name>
    <dbReference type="NCBI Taxonomy" id="41210"/>
    <lineage>
        <taxon>Eukaryota</taxon>
        <taxon>Metazoa</taxon>
        <taxon>Ecdysozoa</taxon>
        <taxon>Arthropoda</taxon>
        <taxon>Crustacea</taxon>
        <taxon>Multicrustacea</taxon>
        <taxon>Malacostraca</taxon>
        <taxon>Eumalacostraca</taxon>
        <taxon>Eucarida</taxon>
        <taxon>Decapoda</taxon>
        <taxon>Pleocyemata</taxon>
        <taxon>Brachyura</taxon>
        <taxon>Eubrachyura</taxon>
        <taxon>Majoidea</taxon>
        <taxon>Majidae</taxon>
        <taxon>Chionoecetes</taxon>
    </lineage>
</organism>
<dbReference type="AlphaFoldDB" id="A0A8J4XSA6"/>
<protein>
    <submittedName>
        <fullName evidence="1">Uncharacterized protein</fullName>
    </submittedName>
</protein>
<accession>A0A8J4XSA6</accession>
<comment type="caution">
    <text evidence="1">The sequence shown here is derived from an EMBL/GenBank/DDBJ whole genome shotgun (WGS) entry which is preliminary data.</text>
</comment>
<dbReference type="EMBL" id="JACEEZ010021204">
    <property type="protein sequence ID" value="KAG0713707.1"/>
    <property type="molecule type" value="Genomic_DNA"/>
</dbReference>
<evidence type="ECO:0000313" key="1">
    <source>
        <dbReference type="EMBL" id="KAG0713707.1"/>
    </source>
</evidence>
<reference evidence="1" key="1">
    <citation type="submission" date="2020-07" db="EMBL/GenBank/DDBJ databases">
        <title>The High-quality genome of the commercially important snow crab, Chionoecetes opilio.</title>
        <authorList>
            <person name="Jeong J.-H."/>
            <person name="Ryu S."/>
        </authorList>
    </citation>
    <scope>NUCLEOTIDE SEQUENCE</scope>
    <source>
        <strain evidence="1">MADBK_172401_WGS</strain>
        <tissue evidence="1">Digestive gland</tissue>
    </source>
</reference>
<dbReference type="Proteomes" id="UP000770661">
    <property type="component" value="Unassembled WGS sequence"/>
</dbReference>
<proteinExistence type="predicted"/>
<keyword evidence="2" id="KW-1185">Reference proteome</keyword>
<sequence>MVPDSYGKLHPRLIREENVSVTEEPSGRAMRSQSKKVQTAVTFYVRTGVWFAHSECVLSLMASQTEDDRRFAVTQILKLRGRRVWGHPCKTSLHTQAELVHHQLADTDQLAAWPGARAGTHLFSVRGSIQEILVSRTRFRSSLSTLRAPKES</sequence>
<dbReference type="OrthoDB" id="1688907at2759"/>